<feature type="compositionally biased region" description="Low complexity" evidence="1">
    <location>
        <begin position="208"/>
        <end position="257"/>
    </location>
</feature>
<comment type="caution">
    <text evidence="2">The sequence shown here is derived from an EMBL/GenBank/DDBJ whole genome shotgun (WGS) entry which is preliminary data.</text>
</comment>
<gene>
    <name evidence="2" type="ORF">QBC36DRAFT_391226</name>
</gene>
<reference evidence="2" key="1">
    <citation type="journal article" date="2023" name="Mol. Phylogenet. Evol.">
        <title>Genome-scale phylogeny and comparative genomics of the fungal order Sordariales.</title>
        <authorList>
            <person name="Hensen N."/>
            <person name="Bonometti L."/>
            <person name="Westerberg I."/>
            <person name="Brannstrom I.O."/>
            <person name="Guillou S."/>
            <person name="Cros-Aarteil S."/>
            <person name="Calhoun S."/>
            <person name="Haridas S."/>
            <person name="Kuo A."/>
            <person name="Mondo S."/>
            <person name="Pangilinan J."/>
            <person name="Riley R."/>
            <person name="LaButti K."/>
            <person name="Andreopoulos B."/>
            <person name="Lipzen A."/>
            <person name="Chen C."/>
            <person name="Yan M."/>
            <person name="Daum C."/>
            <person name="Ng V."/>
            <person name="Clum A."/>
            <person name="Steindorff A."/>
            <person name="Ohm R.A."/>
            <person name="Martin F."/>
            <person name="Silar P."/>
            <person name="Natvig D.O."/>
            <person name="Lalanne C."/>
            <person name="Gautier V."/>
            <person name="Ament-Velasquez S.L."/>
            <person name="Kruys A."/>
            <person name="Hutchinson M.I."/>
            <person name="Powell A.J."/>
            <person name="Barry K."/>
            <person name="Miller A.N."/>
            <person name="Grigoriev I.V."/>
            <person name="Debuchy R."/>
            <person name="Gladieux P."/>
            <person name="Hiltunen Thoren M."/>
            <person name="Johannesson H."/>
        </authorList>
    </citation>
    <scope>NUCLEOTIDE SEQUENCE</scope>
    <source>
        <strain evidence="2">CBS 892.96</strain>
    </source>
</reference>
<protein>
    <recommendedName>
        <fullName evidence="4">CBM-cenC domain-containing protein</fullName>
    </recommendedName>
</protein>
<dbReference type="Gene3D" id="2.60.120.260">
    <property type="entry name" value="Galactose-binding domain-like"/>
    <property type="match status" value="1"/>
</dbReference>
<evidence type="ECO:0008006" key="4">
    <source>
        <dbReference type="Google" id="ProtNLM"/>
    </source>
</evidence>
<feature type="region of interest" description="Disordered" evidence="1">
    <location>
        <begin position="172"/>
        <end position="262"/>
    </location>
</feature>
<dbReference type="EMBL" id="MU866599">
    <property type="protein sequence ID" value="KAK4171259.1"/>
    <property type="molecule type" value="Genomic_DNA"/>
</dbReference>
<proteinExistence type="predicted"/>
<dbReference type="Proteomes" id="UP001302321">
    <property type="component" value="Unassembled WGS sequence"/>
</dbReference>
<evidence type="ECO:0000313" key="3">
    <source>
        <dbReference type="Proteomes" id="UP001302321"/>
    </source>
</evidence>
<organism evidence="2 3">
    <name type="scientific">Triangularia setosa</name>
    <dbReference type="NCBI Taxonomy" id="2587417"/>
    <lineage>
        <taxon>Eukaryota</taxon>
        <taxon>Fungi</taxon>
        <taxon>Dikarya</taxon>
        <taxon>Ascomycota</taxon>
        <taxon>Pezizomycotina</taxon>
        <taxon>Sordariomycetes</taxon>
        <taxon>Sordariomycetidae</taxon>
        <taxon>Sordariales</taxon>
        <taxon>Podosporaceae</taxon>
        <taxon>Triangularia</taxon>
    </lineage>
</organism>
<feature type="compositionally biased region" description="Low complexity" evidence="1">
    <location>
        <begin position="172"/>
        <end position="196"/>
    </location>
</feature>
<reference evidence="2" key="2">
    <citation type="submission" date="2023-05" db="EMBL/GenBank/DDBJ databases">
        <authorList>
            <consortium name="Lawrence Berkeley National Laboratory"/>
            <person name="Steindorff A."/>
            <person name="Hensen N."/>
            <person name="Bonometti L."/>
            <person name="Westerberg I."/>
            <person name="Brannstrom I.O."/>
            <person name="Guillou S."/>
            <person name="Cros-Aarteil S."/>
            <person name="Calhoun S."/>
            <person name="Haridas S."/>
            <person name="Kuo A."/>
            <person name="Mondo S."/>
            <person name="Pangilinan J."/>
            <person name="Riley R."/>
            <person name="Labutti K."/>
            <person name="Andreopoulos B."/>
            <person name="Lipzen A."/>
            <person name="Chen C."/>
            <person name="Yanf M."/>
            <person name="Daum C."/>
            <person name="Ng V."/>
            <person name="Clum A."/>
            <person name="Ohm R."/>
            <person name="Martin F."/>
            <person name="Silar P."/>
            <person name="Natvig D."/>
            <person name="Lalanne C."/>
            <person name="Gautier V."/>
            <person name="Ament-Velasquez S.L."/>
            <person name="Kruys A."/>
            <person name="Hutchinson M.I."/>
            <person name="Powell A.J."/>
            <person name="Barry K."/>
            <person name="Miller A.N."/>
            <person name="Grigoriev I.V."/>
            <person name="Debuchy R."/>
            <person name="Gladieux P."/>
            <person name="Thoren M.H."/>
            <person name="Johannesson H."/>
        </authorList>
    </citation>
    <scope>NUCLEOTIDE SEQUENCE</scope>
    <source>
        <strain evidence="2">CBS 892.96</strain>
    </source>
</reference>
<evidence type="ECO:0000313" key="2">
    <source>
        <dbReference type="EMBL" id="KAK4171259.1"/>
    </source>
</evidence>
<sequence length="404" mass="42876">MTRKLRTVTRLQPSIMRSSFLLAGNLFVILGAATPVELQQRDDECVQDQLYNCFSSSLVQASQFCTDSIVTATGFTEVVTVTPTLTITNTVTETATITQSPPLRARRGKRGCSHRPPLNCLRSFASSVEAFQFTSACACIGIRSTTDVATVTADVTNTIVETPTVTEYVTVSPTSLVEESTQEPTSEPTTITSTPEVPLTASVEKFTPEPTTTSAPGTSTTISAEESTREPTTTPVPESTTTTAAVPESTTSSAPAPLVTNGDFDRNSLEGWAVSAMPAGGSIVSTRNLSGRGYVLDIYTSYFLRSTTATATVVQTIQCEPGASYRLIFLLSLVSSYTNGNPWSVKLGSTTVASGAGSSVAWNQFSHTFACSSAESGNDLVFKLQSNTAREARLLVDDVIVVKT</sequence>
<name>A0AAN6VWU4_9PEZI</name>
<evidence type="ECO:0000256" key="1">
    <source>
        <dbReference type="SAM" id="MobiDB-lite"/>
    </source>
</evidence>
<dbReference type="AlphaFoldDB" id="A0AAN6VWU4"/>
<keyword evidence="3" id="KW-1185">Reference proteome</keyword>
<accession>A0AAN6VWU4</accession>